<dbReference type="EC" id="2.4.1.347" evidence="3"/>
<gene>
    <name evidence="7" type="ORF">AYJ05_12245</name>
</gene>
<evidence type="ECO:0000256" key="2">
    <source>
        <dbReference type="ARBA" id="ARBA00008799"/>
    </source>
</evidence>
<dbReference type="OrthoDB" id="9761633at2"/>
<accession>A0A177I7H3</accession>
<evidence type="ECO:0000256" key="6">
    <source>
        <dbReference type="ARBA" id="ARBA00093268"/>
    </source>
</evidence>
<dbReference type="STRING" id="1705.CA21670_10640"/>
<dbReference type="PANTHER" id="PTHR10788">
    <property type="entry name" value="TREHALOSE-6-PHOSPHATE SYNTHASE"/>
    <property type="match status" value="1"/>
</dbReference>
<dbReference type="EMBL" id="LSTQ01000028">
    <property type="protein sequence ID" value="OAH24753.1"/>
    <property type="molecule type" value="Genomic_DNA"/>
</dbReference>
<comment type="catalytic activity">
    <reaction evidence="4">
        <text>GDP-alpha-D-glucose + D-glucose 6-phosphate = alpha,alpha-trehalose 6-phosphate + GDP + H(+)</text>
        <dbReference type="Rhea" id="RHEA:14605"/>
        <dbReference type="ChEBI" id="CHEBI:15378"/>
        <dbReference type="ChEBI" id="CHEBI:58189"/>
        <dbReference type="ChEBI" id="CHEBI:58429"/>
        <dbReference type="ChEBI" id="CHEBI:61548"/>
        <dbReference type="ChEBI" id="CHEBI:62230"/>
    </reaction>
</comment>
<dbReference type="InterPro" id="IPR001830">
    <property type="entry name" value="Glyco_trans_20"/>
</dbReference>
<comment type="catalytic activity">
    <reaction evidence="5">
        <text>ADP-alpha-D-glucose + D-glucose 6-phosphate = alpha,alpha-trehalose 6-phosphate + ADP + H(+)</text>
        <dbReference type="Rhea" id="RHEA:53880"/>
        <dbReference type="ChEBI" id="CHEBI:15378"/>
        <dbReference type="ChEBI" id="CHEBI:57498"/>
        <dbReference type="ChEBI" id="CHEBI:58429"/>
        <dbReference type="ChEBI" id="CHEBI:61548"/>
        <dbReference type="ChEBI" id="CHEBI:456216"/>
        <dbReference type="EC" id="2.4.1.347"/>
    </reaction>
</comment>
<dbReference type="RefSeq" id="WP_066841275.1">
    <property type="nucleotide sequence ID" value="NZ_LSTQ01000028.1"/>
</dbReference>
<dbReference type="AlphaFoldDB" id="A0A177I7H3"/>
<evidence type="ECO:0000256" key="5">
    <source>
        <dbReference type="ARBA" id="ARBA00048311"/>
    </source>
</evidence>
<comment type="caution">
    <text evidence="7">The sequence shown here is derived from an EMBL/GenBank/DDBJ whole genome shotgun (WGS) entry which is preliminary data.</text>
</comment>
<dbReference type="GO" id="GO:0005992">
    <property type="term" value="P:trehalose biosynthetic process"/>
    <property type="evidence" value="ECO:0007669"/>
    <property type="project" value="InterPro"/>
</dbReference>
<evidence type="ECO:0000256" key="4">
    <source>
        <dbReference type="ARBA" id="ARBA00047452"/>
    </source>
</evidence>
<comment type="similarity">
    <text evidence="2">Belongs to the glycosyltransferase 20 family.</text>
</comment>
<dbReference type="Proteomes" id="UP000076947">
    <property type="component" value="Unassembled WGS sequence"/>
</dbReference>
<dbReference type="SUPFAM" id="SSF53756">
    <property type="entry name" value="UDP-Glycosyltransferase/glycogen phosphorylase"/>
    <property type="match status" value="1"/>
</dbReference>
<name>A0A177I7H3_9CORY</name>
<comment type="catalytic activity">
    <reaction evidence="1">
        <text>CDP-alpha-D-glucose + D-glucose 6-phosphate = alpha,alpha-trehalose 6-phosphate + CDP + H(+)</text>
        <dbReference type="Rhea" id="RHEA:53884"/>
        <dbReference type="ChEBI" id="CHEBI:15378"/>
        <dbReference type="ChEBI" id="CHEBI:58069"/>
        <dbReference type="ChEBI" id="CHEBI:58429"/>
        <dbReference type="ChEBI" id="CHEBI:61548"/>
        <dbReference type="ChEBI" id="CHEBI:137927"/>
    </reaction>
</comment>
<dbReference type="Gene3D" id="3.40.50.2000">
    <property type="entry name" value="Glycogen Phosphorylase B"/>
    <property type="match status" value="2"/>
</dbReference>
<organism evidence="7 8">
    <name type="scientific">Corynebacterium stationis</name>
    <dbReference type="NCBI Taxonomy" id="1705"/>
    <lineage>
        <taxon>Bacteria</taxon>
        <taxon>Bacillati</taxon>
        <taxon>Actinomycetota</taxon>
        <taxon>Actinomycetes</taxon>
        <taxon>Mycobacteriales</taxon>
        <taxon>Corynebacteriaceae</taxon>
        <taxon>Corynebacterium</taxon>
    </lineage>
</organism>
<dbReference type="PANTHER" id="PTHR10788:SF106">
    <property type="entry name" value="BCDNA.GH08860"/>
    <property type="match status" value="1"/>
</dbReference>
<dbReference type="GO" id="GO:0003825">
    <property type="term" value="F:alpha,alpha-trehalose-phosphate synthase (UDP-forming) activity"/>
    <property type="evidence" value="ECO:0007669"/>
    <property type="project" value="TreeGrafter"/>
</dbReference>
<evidence type="ECO:0000256" key="3">
    <source>
        <dbReference type="ARBA" id="ARBA00012842"/>
    </source>
</evidence>
<dbReference type="Pfam" id="PF00982">
    <property type="entry name" value="Glyco_transf_20"/>
    <property type="match status" value="1"/>
</dbReference>
<evidence type="ECO:0000256" key="1">
    <source>
        <dbReference type="ARBA" id="ARBA00001525"/>
    </source>
</evidence>
<reference evidence="8" key="1">
    <citation type="submission" date="2016-02" db="EMBL/GenBank/DDBJ databases">
        <authorList>
            <person name="Kaur G."/>
            <person name="Nair G.R."/>
            <person name="Mayilraj S."/>
        </authorList>
    </citation>
    <scope>NUCLEOTIDE SEQUENCE [LARGE SCALE GENOMIC DNA]</scope>
    <source>
        <strain evidence="8">GA-15</strain>
    </source>
</reference>
<evidence type="ECO:0000313" key="7">
    <source>
        <dbReference type="EMBL" id="OAH24753.1"/>
    </source>
</evidence>
<sequence length="498" mass="55410">MSETAPDSADGNVASGTGDNSFVVVANRLPVDMIIESDGTKSWQESPGGLVSAVSPVLEKHQGCWVGWPGVTDEAPEPFRTERGVLLHPVELTQHDFEEFYEGFSNATLWPLYHNLIVTPEFNRSWWDAYRDVNLRFATEVASVAAPGATVWVQDYQLQLVPGILRQLRPDLTIGFFLHIPFPPPDIYRQLPWRSEMLRGLLDADLIGFHLESNVRNFVELCRGYDMEVSGEIKVREAGITITLPNGHSLGVGVFPISIDTSAIAATLAADTHHESHGELEQMHHNMGSPSTVFLGVDRLDYTKGILQRLLAFEELLDSGALDPKEVALVQLATPSRERIDSYRTTRSNVEEAVGRINGRFSQIGRPVVHYQHRSVTKDVLMRYYRLADVMLVTPFRDGMNLVAKEFVATRADSSGALVLSEFAGAADELTQAHLCNPFDIEDIKKAMLQATWGLKNNPEAMKERMSAMYNQVMEHDVDLWANAFLGALGALEQKHSV</sequence>
<evidence type="ECO:0000313" key="8">
    <source>
        <dbReference type="Proteomes" id="UP000076947"/>
    </source>
</evidence>
<proteinExistence type="inferred from homology"/>
<protein>
    <recommendedName>
        <fullName evidence="3">alpha,alpha-trehalose-phosphate synthase (ADP-forming)</fullName>
        <ecNumber evidence="3">2.4.1.347</ecNumber>
    </recommendedName>
</protein>
<keyword evidence="8" id="KW-1185">Reference proteome</keyword>
<comment type="catalytic activity">
    <reaction evidence="6">
        <text>TDP-alpha-D-glucose + D-glucose 6-phosphate = 5-methyl-UDP + alpha,alpha-trehalose 6-phosphate + H(+)</text>
        <dbReference type="Rhea" id="RHEA:53888"/>
        <dbReference type="ChEBI" id="CHEBI:15378"/>
        <dbReference type="ChEBI" id="CHEBI:58429"/>
        <dbReference type="ChEBI" id="CHEBI:61417"/>
        <dbReference type="ChEBI" id="CHEBI:61548"/>
        <dbReference type="ChEBI" id="CHEBI:137931"/>
    </reaction>
</comment>
<dbReference type="CDD" id="cd03788">
    <property type="entry name" value="GT20_TPS"/>
    <property type="match status" value="1"/>
</dbReference>